<name>A0A0F9H092_9ZZZZ</name>
<reference evidence="1" key="1">
    <citation type="journal article" date="2015" name="Nature">
        <title>Complex archaea that bridge the gap between prokaryotes and eukaryotes.</title>
        <authorList>
            <person name="Spang A."/>
            <person name="Saw J.H."/>
            <person name="Jorgensen S.L."/>
            <person name="Zaremba-Niedzwiedzka K."/>
            <person name="Martijn J."/>
            <person name="Lind A.E."/>
            <person name="van Eijk R."/>
            <person name="Schleper C."/>
            <person name="Guy L."/>
            <person name="Ettema T.J."/>
        </authorList>
    </citation>
    <scope>NUCLEOTIDE SEQUENCE</scope>
</reference>
<gene>
    <name evidence="1" type="ORF">LCGC14_1763930</name>
</gene>
<dbReference type="AlphaFoldDB" id="A0A0F9H092"/>
<dbReference type="EMBL" id="LAZR01016446">
    <property type="protein sequence ID" value="KKM04475.1"/>
    <property type="molecule type" value="Genomic_DNA"/>
</dbReference>
<dbReference type="Gene3D" id="3.40.50.300">
    <property type="entry name" value="P-loop containing nucleotide triphosphate hydrolases"/>
    <property type="match status" value="1"/>
</dbReference>
<sequence>MTVTEVETGWKPYPKQVQALVRCEYEVLYGGARGGGKTDAGMMWLSYPYLHPRYRGLVIRRHADDLRDWIDRARIMYGDMCEVVGSPPELRFRSGAKVRTGHLKDEGAYTKYLG</sequence>
<evidence type="ECO:0008006" key="2">
    <source>
        <dbReference type="Google" id="ProtNLM"/>
    </source>
</evidence>
<accession>A0A0F9H092</accession>
<comment type="caution">
    <text evidence="1">The sequence shown here is derived from an EMBL/GenBank/DDBJ whole genome shotgun (WGS) entry which is preliminary data.</text>
</comment>
<dbReference type="InterPro" id="IPR027417">
    <property type="entry name" value="P-loop_NTPase"/>
</dbReference>
<proteinExistence type="predicted"/>
<evidence type="ECO:0000313" key="1">
    <source>
        <dbReference type="EMBL" id="KKM04475.1"/>
    </source>
</evidence>
<feature type="non-terminal residue" evidence="1">
    <location>
        <position position="114"/>
    </location>
</feature>
<protein>
    <recommendedName>
        <fullName evidence="2">Phage terminase large subunit N-terminal domain-containing protein</fullName>
    </recommendedName>
</protein>
<organism evidence="1">
    <name type="scientific">marine sediment metagenome</name>
    <dbReference type="NCBI Taxonomy" id="412755"/>
    <lineage>
        <taxon>unclassified sequences</taxon>
        <taxon>metagenomes</taxon>
        <taxon>ecological metagenomes</taxon>
    </lineage>
</organism>